<evidence type="ECO:0000256" key="6">
    <source>
        <dbReference type="ARBA" id="ARBA00022741"/>
    </source>
</evidence>
<dbReference type="Gene3D" id="3.40.1190.20">
    <property type="match status" value="1"/>
</dbReference>
<dbReference type="InterPro" id="IPR000631">
    <property type="entry name" value="CARKD"/>
</dbReference>
<feature type="binding site" evidence="17">
    <location>
        <position position="263"/>
    </location>
    <ligand>
        <name>(6S)-NADPHX</name>
        <dbReference type="ChEBI" id="CHEBI:64076"/>
    </ligand>
</feature>
<evidence type="ECO:0000256" key="18">
    <source>
        <dbReference type="PIRNR" id="PIRNR017184"/>
    </source>
</evidence>
<dbReference type="Proteomes" id="UP000190395">
    <property type="component" value="Unassembled WGS sequence"/>
</dbReference>
<evidence type="ECO:0000256" key="10">
    <source>
        <dbReference type="ARBA" id="ARBA00023027"/>
    </source>
</evidence>
<dbReference type="OrthoDB" id="9806925at2"/>
<dbReference type="InterPro" id="IPR004443">
    <property type="entry name" value="YjeF_N_dom"/>
</dbReference>
<evidence type="ECO:0000256" key="14">
    <source>
        <dbReference type="ARBA" id="ARBA00025153"/>
    </source>
</evidence>
<dbReference type="PROSITE" id="PS51385">
    <property type="entry name" value="YJEF_N"/>
    <property type="match status" value="1"/>
</dbReference>
<keyword evidence="21" id="KW-0808">Transferase</keyword>
<dbReference type="RefSeq" id="WP_078931534.1">
    <property type="nucleotide sequence ID" value="NZ_FUXC01000011.1"/>
</dbReference>
<dbReference type="EC" id="4.2.1.136" evidence="17"/>
<organism evidence="21 22">
    <name type="scientific">Treponema berlinense</name>
    <dbReference type="NCBI Taxonomy" id="225004"/>
    <lineage>
        <taxon>Bacteria</taxon>
        <taxon>Pseudomonadati</taxon>
        <taxon>Spirochaetota</taxon>
        <taxon>Spirochaetia</taxon>
        <taxon>Spirochaetales</taxon>
        <taxon>Treponemataceae</taxon>
        <taxon>Treponema</taxon>
    </lineage>
</organism>
<evidence type="ECO:0000313" key="22">
    <source>
        <dbReference type="Proteomes" id="UP000190395"/>
    </source>
</evidence>
<dbReference type="GO" id="GO:0046872">
    <property type="term" value="F:metal ion binding"/>
    <property type="evidence" value="ECO:0007669"/>
    <property type="project" value="UniProtKB-UniRule"/>
</dbReference>
<dbReference type="PIRSF" id="PIRSF017184">
    <property type="entry name" value="Nnr"/>
    <property type="match status" value="1"/>
</dbReference>
<keyword evidence="12 17" id="KW-0456">Lyase</keyword>
<evidence type="ECO:0000259" key="19">
    <source>
        <dbReference type="PROSITE" id="PS51383"/>
    </source>
</evidence>
<protein>
    <recommendedName>
        <fullName evidence="17">ADP-dependent (S)-NAD(P)H-hydrate dehydratase</fullName>
        <ecNumber evidence="17">4.2.1.136</ecNumber>
    </recommendedName>
    <alternativeName>
        <fullName evidence="17">ADP-dependent NAD(P)HX dehydratase</fullName>
    </alternativeName>
</protein>
<comment type="cofactor">
    <cofactor evidence="18">
        <name>K(+)</name>
        <dbReference type="ChEBI" id="CHEBI:29103"/>
    </cofactor>
    <text evidence="18">Binds 1 potassium ion per subunit.</text>
</comment>
<comment type="catalytic activity">
    <reaction evidence="2 18">
        <text>(6R)-NADPHX = (6S)-NADPHX</text>
        <dbReference type="Rhea" id="RHEA:32227"/>
        <dbReference type="ChEBI" id="CHEBI:64076"/>
        <dbReference type="ChEBI" id="CHEBI:64077"/>
        <dbReference type="EC" id="5.1.99.6"/>
    </reaction>
</comment>
<evidence type="ECO:0000256" key="1">
    <source>
        <dbReference type="ARBA" id="ARBA00000013"/>
    </source>
</evidence>
<keyword evidence="11 18" id="KW-0413">Isomerase</keyword>
<evidence type="ECO:0000256" key="7">
    <source>
        <dbReference type="ARBA" id="ARBA00022840"/>
    </source>
</evidence>
<dbReference type="NCBIfam" id="TIGR00197">
    <property type="entry name" value="yjeF_nterm"/>
    <property type="match status" value="1"/>
</dbReference>
<dbReference type="GO" id="GO:0046496">
    <property type="term" value="P:nicotinamide nucleotide metabolic process"/>
    <property type="evidence" value="ECO:0007669"/>
    <property type="project" value="UniProtKB-UniRule"/>
</dbReference>
<dbReference type="SUPFAM" id="SSF53613">
    <property type="entry name" value="Ribokinase-like"/>
    <property type="match status" value="1"/>
</dbReference>
<dbReference type="Pfam" id="PF01256">
    <property type="entry name" value="Carb_kinase"/>
    <property type="match status" value="1"/>
</dbReference>
<keyword evidence="9 18" id="KW-0630">Potassium</keyword>
<evidence type="ECO:0000256" key="3">
    <source>
        <dbReference type="ARBA" id="ARBA00006001"/>
    </source>
</evidence>
<accession>A0A1T4Q095</accession>
<comment type="similarity">
    <text evidence="4 18">In the C-terminal section; belongs to the NnrD/CARKD family.</text>
</comment>
<comment type="catalytic activity">
    <reaction evidence="15 17 18">
        <text>(6S)-NADHX + ADP = AMP + phosphate + NADH + H(+)</text>
        <dbReference type="Rhea" id="RHEA:32223"/>
        <dbReference type="ChEBI" id="CHEBI:15378"/>
        <dbReference type="ChEBI" id="CHEBI:43474"/>
        <dbReference type="ChEBI" id="CHEBI:57945"/>
        <dbReference type="ChEBI" id="CHEBI:64074"/>
        <dbReference type="ChEBI" id="CHEBI:456215"/>
        <dbReference type="ChEBI" id="CHEBI:456216"/>
        <dbReference type="EC" id="4.2.1.136"/>
    </reaction>
</comment>
<name>A0A1T4Q095_9SPIR</name>
<feature type="binding site" evidence="17">
    <location>
        <position position="446"/>
    </location>
    <ligand>
        <name>AMP</name>
        <dbReference type="ChEBI" id="CHEBI:456215"/>
    </ligand>
</feature>
<evidence type="ECO:0000256" key="8">
    <source>
        <dbReference type="ARBA" id="ARBA00022857"/>
    </source>
</evidence>
<feature type="domain" description="YjeF C-terminal" evidence="19">
    <location>
        <begin position="230"/>
        <end position="499"/>
    </location>
</feature>
<evidence type="ECO:0000256" key="11">
    <source>
        <dbReference type="ARBA" id="ARBA00023235"/>
    </source>
</evidence>
<evidence type="ECO:0000256" key="17">
    <source>
        <dbReference type="HAMAP-Rule" id="MF_01965"/>
    </source>
</evidence>
<comment type="subunit">
    <text evidence="17">Homotetramer.</text>
</comment>
<dbReference type="GeneID" id="303368031"/>
<comment type="catalytic activity">
    <reaction evidence="16 17 18">
        <text>(6S)-NADPHX + ADP = AMP + phosphate + NADPH + H(+)</text>
        <dbReference type="Rhea" id="RHEA:32235"/>
        <dbReference type="ChEBI" id="CHEBI:15378"/>
        <dbReference type="ChEBI" id="CHEBI:43474"/>
        <dbReference type="ChEBI" id="CHEBI:57783"/>
        <dbReference type="ChEBI" id="CHEBI:64076"/>
        <dbReference type="ChEBI" id="CHEBI:456215"/>
        <dbReference type="ChEBI" id="CHEBI:456216"/>
        <dbReference type="EC" id="4.2.1.136"/>
    </reaction>
</comment>
<evidence type="ECO:0000256" key="13">
    <source>
        <dbReference type="ARBA" id="ARBA00023268"/>
    </source>
</evidence>
<dbReference type="PROSITE" id="PS51383">
    <property type="entry name" value="YJEF_C_3"/>
    <property type="match status" value="1"/>
</dbReference>
<dbReference type="STRING" id="225004.SAMN02745152_01803"/>
<comment type="similarity">
    <text evidence="3 18">In the N-terminal section; belongs to the NnrE/AIBP family.</text>
</comment>
<dbReference type="GO" id="GO:0005524">
    <property type="term" value="F:ATP binding"/>
    <property type="evidence" value="ECO:0007669"/>
    <property type="project" value="UniProtKB-UniRule"/>
</dbReference>
<feature type="binding site" evidence="17">
    <location>
        <position position="369"/>
    </location>
    <ligand>
        <name>(6S)-NADPHX</name>
        <dbReference type="ChEBI" id="CHEBI:64076"/>
    </ligand>
</feature>
<dbReference type="GO" id="GO:0110051">
    <property type="term" value="P:metabolite repair"/>
    <property type="evidence" value="ECO:0007669"/>
    <property type="project" value="TreeGrafter"/>
</dbReference>
<comment type="similarity">
    <text evidence="17">Belongs to the NnrD/CARKD family.</text>
</comment>
<feature type="binding site" evidence="17">
    <location>
        <position position="447"/>
    </location>
    <ligand>
        <name>(6S)-NADPHX</name>
        <dbReference type="ChEBI" id="CHEBI:64076"/>
    </ligand>
</feature>
<evidence type="ECO:0000259" key="20">
    <source>
        <dbReference type="PROSITE" id="PS51385"/>
    </source>
</evidence>
<feature type="binding site" evidence="17">
    <location>
        <begin position="413"/>
        <end position="417"/>
    </location>
    <ligand>
        <name>AMP</name>
        <dbReference type="ChEBI" id="CHEBI:456215"/>
    </ligand>
</feature>
<feature type="binding site" evidence="17">
    <location>
        <position position="318"/>
    </location>
    <ligand>
        <name>(6S)-NADPHX</name>
        <dbReference type="ChEBI" id="CHEBI:64076"/>
    </ligand>
</feature>
<dbReference type="CDD" id="cd01171">
    <property type="entry name" value="YXKO-related"/>
    <property type="match status" value="1"/>
</dbReference>
<keyword evidence="5 18" id="KW-0479">Metal-binding</keyword>
<gene>
    <name evidence="17" type="primary">nnrD</name>
    <name evidence="21" type="ORF">SAMN02745152_01803</name>
</gene>
<sequence>MQKMFYDTRTLDCACRQRYALSEEIMMENAASALKNEICSISLDRKIQKVLILCGSGNNGADGYALARLISGSFKTCVFECGKPSSPLCVLQAERARLCGVSVFESDSFFAENLDSAVVVDCIFGSGFKGGFTDQNGEKLINLLAFVNSSECLKIACDVPTGLHADGTLAQSVFKADITLTMGAQKFCLYSDMAKNFTGKIKVCGLGISRELFEKSAENLKESQKNLFLLEQKDMILPYRTDNLVNKGSFGNAYIACGEKSGASIIAANACLKFGAGLVTLIRPDENFSKTPIPGLSMEFLVTNNFGPRISALCVGMGLGYDEKITEFYAKFLLDSPDVRCVLDADILYSPLLLEILERRPKGCVLTPHPKEFSELLRLCGLGNYSVDECIFRRAELVEKFCRRFPESVLVAKGANSAIGVFTAKEDFNLFIDSFGSPALAKGGSGDALAGMICALLAQNYEGKDAAITACLAHSLAACKIKNNFALTPTDLIQNIGEL</sequence>
<dbReference type="SUPFAM" id="SSF64153">
    <property type="entry name" value="YjeF N-terminal domain-like"/>
    <property type="match status" value="1"/>
</dbReference>
<proteinExistence type="inferred from homology"/>
<keyword evidence="21" id="KW-0418">Kinase</keyword>
<evidence type="ECO:0000256" key="9">
    <source>
        <dbReference type="ARBA" id="ARBA00022958"/>
    </source>
</evidence>
<dbReference type="Pfam" id="PF03853">
    <property type="entry name" value="YjeF_N"/>
    <property type="match status" value="1"/>
</dbReference>
<dbReference type="InterPro" id="IPR030677">
    <property type="entry name" value="Nnr"/>
</dbReference>
<evidence type="ECO:0000256" key="4">
    <source>
        <dbReference type="ARBA" id="ARBA00009524"/>
    </source>
</evidence>
<feature type="domain" description="YjeF N-terminal" evidence="20">
    <location>
        <begin position="8"/>
        <end position="214"/>
    </location>
</feature>
<evidence type="ECO:0000256" key="16">
    <source>
        <dbReference type="ARBA" id="ARBA00049209"/>
    </source>
</evidence>
<comment type="function">
    <text evidence="17">Catalyzes the dehydration of the S-form of NAD(P)HX at the expense of ADP, which is converted to AMP. Together with NAD(P)HX epimerase, which catalyzes the epimerization of the S- and R-forms, the enzyme allows the repair of both epimers of NAD(P)HX, a damaged form of NAD(P)H that is a result of enzymatic or heat-dependent hydration.</text>
</comment>
<dbReference type="EMBL" id="FUXC01000011">
    <property type="protein sequence ID" value="SJZ97184.1"/>
    <property type="molecule type" value="Genomic_DNA"/>
</dbReference>
<evidence type="ECO:0000256" key="2">
    <source>
        <dbReference type="ARBA" id="ARBA00000909"/>
    </source>
</evidence>
<evidence type="ECO:0000256" key="12">
    <source>
        <dbReference type="ARBA" id="ARBA00023239"/>
    </source>
</evidence>
<dbReference type="NCBIfam" id="TIGR00196">
    <property type="entry name" value="yjeF_cterm"/>
    <property type="match status" value="1"/>
</dbReference>
<evidence type="ECO:0000256" key="5">
    <source>
        <dbReference type="ARBA" id="ARBA00022723"/>
    </source>
</evidence>
<dbReference type="PANTHER" id="PTHR12592">
    <property type="entry name" value="ATP-DEPENDENT (S)-NAD(P)H-HYDRATE DEHYDRATASE FAMILY MEMBER"/>
    <property type="match status" value="1"/>
</dbReference>
<dbReference type="AlphaFoldDB" id="A0A1T4Q095"/>
<keyword evidence="22" id="KW-1185">Reference proteome</keyword>
<dbReference type="HAMAP" id="MF_01965">
    <property type="entry name" value="NADHX_dehydratase"/>
    <property type="match status" value="1"/>
</dbReference>
<dbReference type="GO" id="GO:0052855">
    <property type="term" value="F:ADP-dependent NAD(P)H-hydrate dehydratase activity"/>
    <property type="evidence" value="ECO:0007669"/>
    <property type="project" value="UniProtKB-UniRule"/>
</dbReference>
<keyword evidence="7 17" id="KW-0067">ATP-binding</keyword>
<dbReference type="InterPro" id="IPR029056">
    <property type="entry name" value="Ribokinase-like"/>
</dbReference>
<evidence type="ECO:0000256" key="15">
    <source>
        <dbReference type="ARBA" id="ARBA00048238"/>
    </source>
</evidence>
<reference evidence="21 22" key="1">
    <citation type="submission" date="2017-02" db="EMBL/GenBank/DDBJ databases">
        <authorList>
            <person name="Peterson S.W."/>
        </authorList>
    </citation>
    <scope>NUCLEOTIDE SEQUENCE [LARGE SCALE GENOMIC DNA]</scope>
    <source>
        <strain evidence="21 22">ATCC BAA-909</strain>
    </source>
</reference>
<dbReference type="PANTHER" id="PTHR12592:SF0">
    <property type="entry name" value="ATP-DEPENDENT (S)-NAD(P)H-HYDRATE DEHYDRATASE"/>
    <property type="match status" value="1"/>
</dbReference>
<dbReference type="Gene3D" id="3.40.50.10260">
    <property type="entry name" value="YjeF N-terminal domain"/>
    <property type="match status" value="1"/>
</dbReference>
<comment type="cofactor">
    <cofactor evidence="17">
        <name>Mg(2+)</name>
        <dbReference type="ChEBI" id="CHEBI:18420"/>
    </cofactor>
</comment>
<keyword evidence="10 17" id="KW-0520">NAD</keyword>
<keyword evidence="13" id="KW-0511">Multifunctional enzyme</keyword>
<comment type="catalytic activity">
    <reaction evidence="1 18">
        <text>(6R)-NADHX = (6S)-NADHX</text>
        <dbReference type="Rhea" id="RHEA:32215"/>
        <dbReference type="ChEBI" id="CHEBI:64074"/>
        <dbReference type="ChEBI" id="CHEBI:64075"/>
        <dbReference type="EC" id="5.1.99.6"/>
    </reaction>
</comment>
<evidence type="ECO:0000313" key="21">
    <source>
        <dbReference type="EMBL" id="SJZ97184.1"/>
    </source>
</evidence>
<dbReference type="GO" id="GO:0016301">
    <property type="term" value="F:kinase activity"/>
    <property type="evidence" value="ECO:0007669"/>
    <property type="project" value="UniProtKB-KW"/>
</dbReference>
<dbReference type="InterPro" id="IPR036652">
    <property type="entry name" value="YjeF_N_dom_sf"/>
</dbReference>
<dbReference type="GO" id="GO:0052856">
    <property type="term" value="F:NAD(P)HX epimerase activity"/>
    <property type="evidence" value="ECO:0007669"/>
    <property type="project" value="UniProtKB-EC"/>
</dbReference>
<keyword evidence="8 17" id="KW-0521">NADP</keyword>
<comment type="function">
    <text evidence="14 18">Bifunctional enzyme that catalyzes the epimerization of the S- and R-forms of NAD(P)HX and the dehydration of the S-form of NAD(P)HX at the expense of ADP, which is converted to AMP. This allows the repair of both epimers of NAD(P)HX, a damaged form of NAD(P)H that is a result of enzymatic or heat-dependent hydration.</text>
</comment>
<keyword evidence="6 17" id="KW-0547">Nucleotide-binding</keyword>